<dbReference type="EMBL" id="EAAA01002000">
    <property type="status" value="NOT_ANNOTATED_CDS"/>
    <property type="molecule type" value="Genomic_DNA"/>
</dbReference>
<feature type="compositionally biased region" description="Low complexity" evidence="9">
    <location>
        <begin position="191"/>
        <end position="243"/>
    </location>
</feature>
<proteinExistence type="predicted"/>
<feature type="domain" description="MANSC" evidence="12">
    <location>
        <begin position="73"/>
        <end position="163"/>
    </location>
</feature>
<evidence type="ECO:0000256" key="1">
    <source>
        <dbReference type="ARBA" id="ARBA00004479"/>
    </source>
</evidence>
<keyword evidence="2 10" id="KW-0812">Transmembrane</keyword>
<feature type="region of interest" description="Disordered" evidence="9">
    <location>
        <begin position="191"/>
        <end position="246"/>
    </location>
</feature>
<dbReference type="PROSITE" id="PS50068">
    <property type="entry name" value="LDLRA_2"/>
    <property type="match status" value="1"/>
</dbReference>
<dbReference type="RefSeq" id="XP_002119711.1">
    <property type="nucleotide sequence ID" value="XM_002119675.4"/>
</dbReference>
<evidence type="ECO:0000256" key="9">
    <source>
        <dbReference type="SAM" id="MobiDB-lite"/>
    </source>
</evidence>
<keyword evidence="5 10" id="KW-0472">Membrane</keyword>
<comment type="subcellular location">
    <subcellularLocation>
        <location evidence="1">Membrane</location>
        <topology evidence="1">Single-pass type I membrane protein</topology>
    </subcellularLocation>
</comment>
<dbReference type="GeneID" id="100182584"/>
<evidence type="ECO:0000256" key="10">
    <source>
        <dbReference type="SAM" id="Phobius"/>
    </source>
</evidence>
<dbReference type="PANTHER" id="PTHR46876">
    <property type="entry name" value="LOW-DENSITY LIPOPROTEIN RECEPTOR-RELATED PROTEIN 11"/>
    <property type="match status" value="1"/>
</dbReference>
<dbReference type="InParanoid" id="F6QXL1"/>
<reference evidence="13" key="3">
    <citation type="submission" date="2025-08" db="UniProtKB">
        <authorList>
            <consortium name="Ensembl"/>
        </authorList>
    </citation>
    <scope>IDENTIFICATION</scope>
</reference>
<dbReference type="STRING" id="7719.ENSCINP00000018072"/>
<accession>F6QXL1</accession>
<name>F6QXL1_CIOIN</name>
<feature type="chain" id="PRO_5014089951" evidence="11">
    <location>
        <begin position="26"/>
        <end position="387"/>
    </location>
</feature>
<dbReference type="Gene3D" id="4.10.1220.10">
    <property type="entry name" value="EGF-type module"/>
    <property type="match status" value="1"/>
</dbReference>
<evidence type="ECO:0000256" key="5">
    <source>
        <dbReference type="ARBA" id="ARBA00023136"/>
    </source>
</evidence>
<dbReference type="SMART" id="SM00192">
    <property type="entry name" value="LDLa"/>
    <property type="match status" value="1"/>
</dbReference>
<dbReference type="OrthoDB" id="10037294at2759"/>
<gene>
    <name evidence="13" type="primary">LOC100182584</name>
</gene>
<evidence type="ECO:0000256" key="3">
    <source>
        <dbReference type="ARBA" id="ARBA00022729"/>
    </source>
</evidence>
<accession>A0A1W2W613</accession>
<dbReference type="InterPro" id="IPR002172">
    <property type="entry name" value="LDrepeatLR_classA_rpt"/>
</dbReference>
<dbReference type="InterPro" id="IPR023415">
    <property type="entry name" value="LDLR_class-A_CS"/>
</dbReference>
<dbReference type="SUPFAM" id="SSF57424">
    <property type="entry name" value="LDL receptor-like module"/>
    <property type="match status" value="1"/>
</dbReference>
<dbReference type="GeneTree" id="ENSGT00940000170098"/>
<evidence type="ECO:0000256" key="7">
    <source>
        <dbReference type="ARBA" id="ARBA00023180"/>
    </source>
</evidence>
<evidence type="ECO:0000259" key="12">
    <source>
        <dbReference type="PROSITE" id="PS50986"/>
    </source>
</evidence>
<evidence type="ECO:0000256" key="8">
    <source>
        <dbReference type="PROSITE-ProRule" id="PRU00124"/>
    </source>
</evidence>
<feature type="disulfide bond" evidence="8">
    <location>
        <begin position="272"/>
        <end position="287"/>
    </location>
</feature>
<dbReference type="PROSITE" id="PS50986">
    <property type="entry name" value="MANSC"/>
    <property type="match status" value="1"/>
</dbReference>
<reference evidence="13" key="2">
    <citation type="journal article" date="2008" name="Genome Biol.">
        <title>Improved genome assembly and evidence-based global gene model set for the chordate Ciona intestinalis: new insight into intron and operon populations.</title>
        <authorList>
            <person name="Satou Y."/>
            <person name="Mineta K."/>
            <person name="Ogasawara M."/>
            <person name="Sasakura Y."/>
            <person name="Shoguchi E."/>
            <person name="Ueno K."/>
            <person name="Yamada L."/>
            <person name="Matsumoto J."/>
            <person name="Wasserscheid J."/>
            <person name="Dewar K."/>
            <person name="Wiley G.B."/>
            <person name="Macmil S.L."/>
            <person name="Roe B.A."/>
            <person name="Zeller R.W."/>
            <person name="Hastings K.E."/>
            <person name="Lemaire P."/>
            <person name="Lindquist E."/>
            <person name="Endo T."/>
            <person name="Hotta K."/>
            <person name="Inaba K."/>
        </authorList>
    </citation>
    <scope>NUCLEOTIDE SEQUENCE [LARGE SCALE GENOMIC DNA]</scope>
    <source>
        <strain evidence="13">wild type</strain>
    </source>
</reference>
<keyword evidence="4 10" id="KW-1133">Transmembrane helix</keyword>
<dbReference type="GO" id="GO:0016020">
    <property type="term" value="C:membrane"/>
    <property type="evidence" value="ECO:0007669"/>
    <property type="project" value="UniProtKB-SubCell"/>
</dbReference>
<keyword evidence="7" id="KW-0325">Glycoprotein</keyword>
<dbReference type="SMART" id="SM00765">
    <property type="entry name" value="MANEC"/>
    <property type="match status" value="1"/>
</dbReference>
<dbReference type="KEGG" id="cin:100182584"/>
<reference evidence="14" key="1">
    <citation type="journal article" date="2002" name="Science">
        <title>The draft genome of Ciona intestinalis: insights into chordate and vertebrate origins.</title>
        <authorList>
            <person name="Dehal P."/>
            <person name="Satou Y."/>
            <person name="Campbell R.K."/>
            <person name="Chapman J."/>
            <person name="Degnan B."/>
            <person name="De Tomaso A."/>
            <person name="Davidson B."/>
            <person name="Di Gregorio A."/>
            <person name="Gelpke M."/>
            <person name="Goodstein D.M."/>
            <person name="Harafuji N."/>
            <person name="Hastings K.E."/>
            <person name="Ho I."/>
            <person name="Hotta K."/>
            <person name="Huang W."/>
            <person name="Kawashima T."/>
            <person name="Lemaire P."/>
            <person name="Martinez D."/>
            <person name="Meinertzhagen I.A."/>
            <person name="Necula S."/>
            <person name="Nonaka M."/>
            <person name="Putnam N."/>
            <person name="Rash S."/>
            <person name="Saiga H."/>
            <person name="Satake M."/>
            <person name="Terry A."/>
            <person name="Yamada L."/>
            <person name="Wang H.G."/>
            <person name="Awazu S."/>
            <person name="Azumi K."/>
            <person name="Boore J."/>
            <person name="Branno M."/>
            <person name="Chin-Bow S."/>
            <person name="DeSantis R."/>
            <person name="Doyle S."/>
            <person name="Francino P."/>
            <person name="Keys D.N."/>
            <person name="Haga S."/>
            <person name="Hayashi H."/>
            <person name="Hino K."/>
            <person name="Imai K.S."/>
            <person name="Inaba K."/>
            <person name="Kano S."/>
            <person name="Kobayashi K."/>
            <person name="Kobayashi M."/>
            <person name="Lee B.I."/>
            <person name="Makabe K.W."/>
            <person name="Manohar C."/>
            <person name="Matassi G."/>
            <person name="Medina M."/>
            <person name="Mochizuki Y."/>
            <person name="Mount S."/>
            <person name="Morishita T."/>
            <person name="Miura S."/>
            <person name="Nakayama A."/>
            <person name="Nishizaka S."/>
            <person name="Nomoto H."/>
            <person name="Ohta F."/>
            <person name="Oishi K."/>
            <person name="Rigoutsos I."/>
            <person name="Sano M."/>
            <person name="Sasaki A."/>
            <person name="Sasakura Y."/>
            <person name="Shoguchi E."/>
            <person name="Shin-i T."/>
            <person name="Spagnuolo A."/>
            <person name="Stainier D."/>
            <person name="Suzuki M.M."/>
            <person name="Tassy O."/>
            <person name="Takatori N."/>
            <person name="Tokuoka M."/>
            <person name="Yagi K."/>
            <person name="Yoshizaki F."/>
            <person name="Wada S."/>
            <person name="Zhang C."/>
            <person name="Hyatt P.D."/>
            <person name="Larimer F."/>
            <person name="Detter C."/>
            <person name="Doggett N."/>
            <person name="Glavina T."/>
            <person name="Hawkins T."/>
            <person name="Richardson P."/>
            <person name="Lucas S."/>
            <person name="Kohara Y."/>
            <person name="Levine M."/>
            <person name="Satoh N."/>
            <person name="Rokhsar D.S."/>
        </authorList>
    </citation>
    <scope>NUCLEOTIDE SEQUENCE [LARGE SCALE GENOMIC DNA]</scope>
</reference>
<dbReference type="CDD" id="cd00112">
    <property type="entry name" value="LDLa"/>
    <property type="match status" value="1"/>
</dbReference>
<dbReference type="Pfam" id="PF07502">
    <property type="entry name" value="MANEC"/>
    <property type="match status" value="1"/>
</dbReference>
<evidence type="ECO:0000256" key="11">
    <source>
        <dbReference type="SAM" id="SignalP"/>
    </source>
</evidence>
<dbReference type="Ensembl" id="ENSCINT00000018072.3">
    <property type="protein sequence ID" value="ENSCINP00000018072.3"/>
    <property type="gene ID" value="ENSCING00000008877.3"/>
</dbReference>
<organism evidence="13 14">
    <name type="scientific">Ciona intestinalis</name>
    <name type="common">Transparent sea squirt</name>
    <name type="synonym">Ascidia intestinalis</name>
    <dbReference type="NCBI Taxonomy" id="7719"/>
    <lineage>
        <taxon>Eukaryota</taxon>
        <taxon>Metazoa</taxon>
        <taxon>Chordata</taxon>
        <taxon>Tunicata</taxon>
        <taxon>Ascidiacea</taxon>
        <taxon>Phlebobranchia</taxon>
        <taxon>Cionidae</taxon>
        <taxon>Ciona</taxon>
    </lineage>
</organism>
<keyword evidence="14" id="KW-1185">Reference proteome</keyword>
<reference evidence="13" key="4">
    <citation type="submission" date="2025-09" db="UniProtKB">
        <authorList>
            <consortium name="Ensembl"/>
        </authorList>
    </citation>
    <scope>IDENTIFICATION</scope>
</reference>
<evidence type="ECO:0000313" key="13">
    <source>
        <dbReference type="Ensembl" id="ENSCINP00000018072.3"/>
    </source>
</evidence>
<dbReference type="InterPro" id="IPR036055">
    <property type="entry name" value="LDL_receptor-like_sf"/>
</dbReference>
<protein>
    <submittedName>
        <fullName evidence="13">Low-density lipoprotein receptor-related protein 11</fullName>
    </submittedName>
</protein>
<dbReference type="InterPro" id="IPR011106">
    <property type="entry name" value="MANSC_N"/>
</dbReference>
<feature type="signal peptide" evidence="11">
    <location>
        <begin position="1"/>
        <end position="25"/>
    </location>
</feature>
<evidence type="ECO:0000256" key="6">
    <source>
        <dbReference type="ARBA" id="ARBA00023157"/>
    </source>
</evidence>
<dbReference type="AlphaFoldDB" id="F6QXL1"/>
<keyword evidence="6 8" id="KW-1015">Disulfide bond</keyword>
<evidence type="ECO:0000313" key="14">
    <source>
        <dbReference type="Proteomes" id="UP000008144"/>
    </source>
</evidence>
<dbReference type="PROSITE" id="PS01209">
    <property type="entry name" value="LDLRA_1"/>
    <property type="match status" value="1"/>
</dbReference>
<dbReference type="Proteomes" id="UP000008144">
    <property type="component" value="Chromosome 4"/>
</dbReference>
<dbReference type="HOGENOM" id="CLU_042674_1_0_1"/>
<dbReference type="Pfam" id="PF00057">
    <property type="entry name" value="Ldl_recept_a"/>
    <property type="match status" value="1"/>
</dbReference>
<evidence type="ECO:0000256" key="2">
    <source>
        <dbReference type="ARBA" id="ARBA00022692"/>
    </source>
</evidence>
<feature type="transmembrane region" description="Helical" evidence="10">
    <location>
        <begin position="337"/>
        <end position="359"/>
    </location>
</feature>
<dbReference type="InterPro" id="IPR013980">
    <property type="entry name" value="MANSC_dom"/>
</dbReference>
<keyword evidence="3 11" id="KW-0732">Signal</keyword>
<feature type="disulfide bond" evidence="8">
    <location>
        <begin position="253"/>
        <end position="265"/>
    </location>
</feature>
<dbReference type="OMA" id="CCILARF"/>
<feature type="disulfide bond" evidence="8">
    <location>
        <begin position="260"/>
        <end position="278"/>
    </location>
</feature>
<evidence type="ECO:0000256" key="4">
    <source>
        <dbReference type="ARBA" id="ARBA00022989"/>
    </source>
</evidence>
<dbReference type="PANTHER" id="PTHR46876:SF1">
    <property type="entry name" value="LOW-DENSITY LIPOPROTEIN RECEPTOR-RELATED PROTEIN 11"/>
    <property type="match status" value="1"/>
</dbReference>
<sequence length="387" mass="42443">MTDSRKIVQSFLIIFLTVNLQNTTAVTPDINRKTASDIIGDLSKSQLQELLGMIENPNSLDGTNSQCAGQFTENTNRIIRTEDSMHNGAKFLQVSTEHMTTDSCKQLCCDYKDPNNQQRCDLSVYQASSTRSRKPKCFIFSCLNESTGEFSCLFSNHAGYTSYRRREATPKAVVLANDDVSQLQEVIDTSTTTTTTTTTSPTTTSAPTTTTTTAISEAPTTTSTTSTTTQPTTTAAPTTTTTTTEKESCNTNCAHYEWACDNKCCILARFVCDHTNQCEDGSDETDCPELQTQPIVNTTLKVVPVTKVNVVVTEKPEVEVVVDDVIVQESVSPEQGAVLPLALGLAVTACIILMVVCRIRVMRKKLRRHGGPLRMDESDYLINGMYL</sequence>